<gene>
    <name evidence="3" type="ORF">AWB83_03675</name>
</gene>
<dbReference type="RefSeq" id="WP_208636772.1">
    <property type="nucleotide sequence ID" value="NZ_FCOB02000017.1"/>
</dbReference>
<dbReference type="EMBL" id="FCOB02000017">
    <property type="protein sequence ID" value="SAK74121.1"/>
    <property type="molecule type" value="Genomic_DNA"/>
</dbReference>
<dbReference type="InterPro" id="IPR023346">
    <property type="entry name" value="Lysozyme-like_dom_sf"/>
</dbReference>
<dbReference type="SUPFAM" id="SSF53955">
    <property type="entry name" value="Lysozyme-like"/>
    <property type="match status" value="1"/>
</dbReference>
<dbReference type="CDD" id="cd13926">
    <property type="entry name" value="N-acetylmuramidase_GH108"/>
    <property type="match status" value="1"/>
</dbReference>
<feature type="domain" description="TtsA-like Glycoside hydrolase family 108" evidence="1">
    <location>
        <begin position="118"/>
        <end position="205"/>
    </location>
</feature>
<dbReference type="Proteomes" id="UP000054978">
    <property type="component" value="Unassembled WGS sequence"/>
</dbReference>
<proteinExistence type="predicted"/>
<keyword evidence="4" id="KW-1185">Reference proteome</keyword>
<feature type="domain" description="Peptidoglycan binding" evidence="2">
    <location>
        <begin position="210"/>
        <end position="279"/>
    </location>
</feature>
<comment type="caution">
    <text evidence="3">The sequence shown here is derived from an EMBL/GenBank/DDBJ whole genome shotgun (WGS) entry which is preliminary data.</text>
</comment>
<evidence type="ECO:0000259" key="1">
    <source>
        <dbReference type="Pfam" id="PF05838"/>
    </source>
</evidence>
<dbReference type="Pfam" id="PF09374">
    <property type="entry name" value="PG_binding_3"/>
    <property type="match status" value="1"/>
</dbReference>
<dbReference type="STRING" id="1777144.AWB83_03675"/>
<accession>A0A158BVU5</accession>
<dbReference type="AlphaFoldDB" id="A0A158BVU5"/>
<dbReference type="InterPro" id="IPR008565">
    <property type="entry name" value="TtsA-like_GH18_dom"/>
</dbReference>
<evidence type="ECO:0000259" key="2">
    <source>
        <dbReference type="Pfam" id="PF09374"/>
    </source>
</evidence>
<name>A0A158BVU5_9BURK</name>
<dbReference type="Pfam" id="PF05838">
    <property type="entry name" value="Glyco_hydro_108"/>
    <property type="match status" value="1"/>
</dbReference>
<dbReference type="InterPro" id="IPR018537">
    <property type="entry name" value="Peptidoglycan-bd_3"/>
</dbReference>
<dbReference type="Gene3D" id="1.20.141.10">
    <property type="entry name" value="Chitosanase, subunit A, domain 1"/>
    <property type="match status" value="1"/>
</dbReference>
<evidence type="ECO:0000313" key="3">
    <source>
        <dbReference type="EMBL" id="SAK74121.1"/>
    </source>
</evidence>
<evidence type="ECO:0000313" key="4">
    <source>
        <dbReference type="Proteomes" id="UP000054978"/>
    </source>
</evidence>
<organism evidence="3 4">
    <name type="scientific">Caballeronia ptereochthonis</name>
    <dbReference type="NCBI Taxonomy" id="1777144"/>
    <lineage>
        <taxon>Bacteria</taxon>
        <taxon>Pseudomonadati</taxon>
        <taxon>Pseudomonadota</taxon>
        <taxon>Betaproteobacteria</taxon>
        <taxon>Burkholderiales</taxon>
        <taxon>Burkholderiaceae</taxon>
        <taxon>Caballeronia</taxon>
    </lineage>
</organism>
<protein>
    <submittedName>
        <fullName evidence="3">EF hand domain-containing protein</fullName>
    </submittedName>
</protein>
<reference evidence="3" key="1">
    <citation type="submission" date="2016-01" db="EMBL/GenBank/DDBJ databases">
        <authorList>
            <person name="Peeters C."/>
        </authorList>
    </citation>
    <scope>NUCLEOTIDE SEQUENCE [LARGE SCALE GENOMIC DNA]</scope>
    <source>
        <strain evidence="3">LMG 29326</strain>
    </source>
</reference>
<sequence length="370" mass="41449">MTAKQAADELCTLSQTERGAYPWLMQAASRLIVKHESEWANPSKWKQLIVELEKQTGPKQQHEEEQKRIEALTWWDEVKAAAPGFPASDVFHIHPIALRANFARSCDCAEKFKSISAVILKHEGGYVNNANDKGGPTNHGIAWNAWQAYAQEDLGIEPTLENLKNLTSDQAEKIYLKRYWEPKGFCKFTDMRVALMIYDWTITSGGAAKQIQNFLNDNHGAGIKVDGGMGESTVDALNKIDDQDTLLNEIADLRRQYYTNITVKNQYQIVFLKGWLNRVDDCLNVRVEMVTNACVCRLFIVVACCIPLVCSAALSPFNGKWEKIESSAGLDKPYSVSDLFLTEDSSGELKGRIVLLLNTEIGLTAAQKEI</sequence>